<feature type="binding site" evidence="7">
    <location>
        <position position="70"/>
    </location>
    <ligand>
        <name>[4Fe-4S] cluster</name>
        <dbReference type="ChEBI" id="CHEBI:49883"/>
        <label>4</label>
    </ligand>
</feature>
<dbReference type="InterPro" id="IPR017900">
    <property type="entry name" value="4Fe4S_Fe_S_CS"/>
</dbReference>
<feature type="binding site" evidence="7">
    <location>
        <position position="61"/>
    </location>
    <ligand>
        <name>[4Fe-4S] cluster</name>
        <dbReference type="ChEBI" id="CHEBI:49883"/>
        <label>3</label>
    </ligand>
</feature>
<evidence type="ECO:0000256" key="6">
    <source>
        <dbReference type="ARBA" id="ARBA00023014"/>
    </source>
</evidence>
<feature type="binding site" evidence="7">
    <location>
        <position position="143"/>
    </location>
    <ligand>
        <name>[4Fe-4S] cluster</name>
        <dbReference type="ChEBI" id="CHEBI:49883"/>
        <label>1</label>
    </ligand>
</feature>
<dbReference type="GO" id="GO:0051539">
    <property type="term" value="F:4 iron, 4 sulfur cluster binding"/>
    <property type="evidence" value="ECO:0007669"/>
    <property type="project" value="UniProtKB-KW"/>
</dbReference>
<feature type="binding site" evidence="7">
    <location>
        <position position="58"/>
    </location>
    <ligand>
        <name>[4Fe-4S] cluster</name>
        <dbReference type="ChEBI" id="CHEBI:49883"/>
        <label>3</label>
    </ligand>
</feature>
<evidence type="ECO:0000313" key="9">
    <source>
        <dbReference type="EMBL" id="SER81726.1"/>
    </source>
</evidence>
<dbReference type="SUPFAM" id="SSF54862">
    <property type="entry name" value="4Fe-4S ferredoxins"/>
    <property type="match status" value="1"/>
</dbReference>
<evidence type="ECO:0000256" key="7">
    <source>
        <dbReference type="PIRSR" id="PIRSR036298-50"/>
    </source>
</evidence>
<dbReference type="GO" id="GO:0046872">
    <property type="term" value="F:metal ion binding"/>
    <property type="evidence" value="ECO:0007669"/>
    <property type="project" value="UniProtKB-KW"/>
</dbReference>
<feature type="binding site" evidence="7">
    <location>
        <position position="90"/>
    </location>
    <ligand>
        <name>[4Fe-4S] cluster</name>
        <dbReference type="ChEBI" id="CHEBI:49883"/>
        <label>4</label>
    </ligand>
</feature>
<evidence type="ECO:0000256" key="1">
    <source>
        <dbReference type="ARBA" id="ARBA00004196"/>
    </source>
</evidence>
<dbReference type="OrthoDB" id="9779457at2"/>
<reference evidence="10" key="1">
    <citation type="submission" date="2016-10" db="EMBL/GenBank/DDBJ databases">
        <authorList>
            <person name="Varghese N."/>
            <person name="Submissions S."/>
        </authorList>
    </citation>
    <scope>NUCLEOTIDE SEQUENCE [LARGE SCALE GENOMIC DNA]</scope>
    <source>
        <strain evidence="10">S9</strain>
    </source>
</reference>
<gene>
    <name evidence="9" type="ORF">SAMN05518684_104107</name>
</gene>
<dbReference type="InterPro" id="IPR014603">
    <property type="entry name" value="Formate_DH_Fe-S_su"/>
</dbReference>
<feature type="binding site" evidence="7">
    <location>
        <position position="100"/>
    </location>
    <ligand>
        <name>[4Fe-4S] cluster</name>
        <dbReference type="ChEBI" id="CHEBI:49883"/>
        <label>3</label>
    </ligand>
</feature>
<keyword evidence="2 7" id="KW-0004">4Fe-4S</keyword>
<feature type="binding site" evidence="7">
    <location>
        <position position="139"/>
    </location>
    <ligand>
        <name>[4Fe-4S] cluster</name>
        <dbReference type="ChEBI" id="CHEBI:49883"/>
        <label>2</label>
    </ligand>
</feature>
<proteinExistence type="predicted"/>
<feature type="domain" description="4Fe-4S ferredoxin-type" evidence="8">
    <location>
        <begin position="4"/>
        <end position="34"/>
    </location>
</feature>
<keyword evidence="5 7" id="KW-0408">Iron</keyword>
<feature type="binding site" evidence="7">
    <location>
        <position position="13"/>
    </location>
    <ligand>
        <name>[4Fe-4S] cluster</name>
        <dbReference type="ChEBI" id="CHEBI:49883"/>
        <label>1</label>
    </ligand>
</feature>
<keyword evidence="10" id="KW-1185">Reference proteome</keyword>
<dbReference type="PROSITE" id="PS00198">
    <property type="entry name" value="4FE4S_FER_1"/>
    <property type="match status" value="1"/>
</dbReference>
<evidence type="ECO:0000256" key="2">
    <source>
        <dbReference type="ARBA" id="ARBA00022485"/>
    </source>
</evidence>
<organism evidence="9 10">
    <name type="scientific">Salipaludibacillus aurantiacus</name>
    <dbReference type="NCBI Taxonomy" id="1601833"/>
    <lineage>
        <taxon>Bacteria</taxon>
        <taxon>Bacillati</taxon>
        <taxon>Bacillota</taxon>
        <taxon>Bacilli</taxon>
        <taxon>Bacillales</taxon>
        <taxon>Bacillaceae</taxon>
    </lineage>
</organism>
<name>A0A1H9S9L5_9BACI</name>
<comment type="cofactor">
    <cofactor evidence="7">
        <name>[4Fe-4S] cluster</name>
        <dbReference type="ChEBI" id="CHEBI:49883"/>
    </cofactor>
    <text evidence="7">Binds 4 [4Fe-4S] clusters per subunit.</text>
</comment>
<dbReference type="InterPro" id="IPR017896">
    <property type="entry name" value="4Fe4S_Fe-S-bd"/>
</dbReference>
<dbReference type="PANTHER" id="PTHR43545:SF1">
    <property type="entry name" value="HYDROGENASE-2 OPERON PROTEIN HYBA"/>
    <property type="match status" value="1"/>
</dbReference>
<dbReference type="GO" id="GO:0015944">
    <property type="term" value="P:formate oxidation"/>
    <property type="evidence" value="ECO:0007669"/>
    <property type="project" value="InterPro"/>
</dbReference>
<evidence type="ECO:0000313" key="10">
    <source>
        <dbReference type="Proteomes" id="UP000198571"/>
    </source>
</evidence>
<dbReference type="EMBL" id="FOGT01000004">
    <property type="protein sequence ID" value="SER81726.1"/>
    <property type="molecule type" value="Genomic_DNA"/>
</dbReference>
<feature type="binding site" evidence="7">
    <location>
        <position position="16"/>
    </location>
    <ligand>
        <name>[4Fe-4S] cluster</name>
        <dbReference type="ChEBI" id="CHEBI:49883"/>
        <label>1</label>
    </ligand>
</feature>
<keyword evidence="3 7" id="KW-0479">Metal-binding</keyword>
<evidence type="ECO:0000256" key="3">
    <source>
        <dbReference type="ARBA" id="ARBA00022723"/>
    </source>
</evidence>
<feature type="binding site" evidence="7">
    <location>
        <position position="66"/>
    </location>
    <ligand>
        <name>[4Fe-4S] cluster</name>
        <dbReference type="ChEBI" id="CHEBI:49883"/>
        <label>3</label>
    </ligand>
</feature>
<accession>A0A1H9S9L5</accession>
<dbReference type="PIRSF" id="PIRSF036298">
    <property type="entry name" value="FDH_4Fe4S"/>
    <property type="match status" value="1"/>
</dbReference>
<feature type="binding site" evidence="7">
    <location>
        <position position="127"/>
    </location>
    <ligand>
        <name>[4Fe-4S] cluster</name>
        <dbReference type="ChEBI" id="CHEBI:49883"/>
        <label>2</label>
    </ligand>
</feature>
<dbReference type="InterPro" id="IPR051555">
    <property type="entry name" value="FDH_Electron_Transfer_Unit"/>
</dbReference>
<feature type="binding site" evidence="7">
    <location>
        <position position="23"/>
    </location>
    <ligand>
        <name>[4Fe-4S] cluster</name>
        <dbReference type="ChEBI" id="CHEBI:49883"/>
        <label>2</label>
    </ligand>
</feature>
<evidence type="ECO:0000256" key="5">
    <source>
        <dbReference type="ARBA" id="ARBA00023004"/>
    </source>
</evidence>
<evidence type="ECO:0000259" key="8">
    <source>
        <dbReference type="PROSITE" id="PS51379"/>
    </source>
</evidence>
<dbReference type="Pfam" id="PF13247">
    <property type="entry name" value="Fer4_11"/>
    <property type="match status" value="1"/>
</dbReference>
<dbReference type="PROSITE" id="PS51379">
    <property type="entry name" value="4FE4S_FER_2"/>
    <property type="match status" value="3"/>
</dbReference>
<dbReference type="AlphaFoldDB" id="A0A1H9S9L5"/>
<dbReference type="STRING" id="1601833.SAMN05518684_104107"/>
<feature type="binding site" evidence="7">
    <location>
        <position position="96"/>
    </location>
    <ligand>
        <name>[4Fe-4S] cluster</name>
        <dbReference type="ChEBI" id="CHEBI:49883"/>
        <label>4</label>
    </ligand>
</feature>
<feature type="binding site" evidence="7">
    <location>
        <position position="93"/>
    </location>
    <ligand>
        <name>[4Fe-4S] cluster</name>
        <dbReference type="ChEBI" id="CHEBI:49883"/>
        <label>4</label>
    </ligand>
</feature>
<evidence type="ECO:0000256" key="4">
    <source>
        <dbReference type="ARBA" id="ARBA00022737"/>
    </source>
</evidence>
<sequence length="252" mass="27724">MGQYRMLVDVTKCIGCYSCRVACQMENDLPSDQSYISFCEVEKGEYPNVEWVMHRFSCLHCEDAVCEKVCPQNAISYSQTGAVVVDQEQCIGCEYCEKNCPFGRAKVELCQDKEGNSVSRANKCTLCNGKVLEGVTPACASTCYTKAIVFGESDEILQKAEQRLAEVKDRYPDANIYNPEGVGGTHTIYLLAHKPEEYDLESDAATPASAIIWKDYAQPLGKLLLGATTMAVIGGAISNRLFNKGEHHEGGE</sequence>
<protein>
    <submittedName>
        <fullName evidence="9">Formate dehydrogenase iron-sulfur subunit</fullName>
    </submittedName>
</protein>
<dbReference type="Proteomes" id="UP000198571">
    <property type="component" value="Unassembled WGS sequence"/>
</dbReference>
<feature type="binding site" evidence="7">
    <location>
        <position position="19"/>
    </location>
    <ligand>
        <name>[4Fe-4S] cluster</name>
        <dbReference type="ChEBI" id="CHEBI:49883"/>
        <label>1</label>
    </ligand>
</feature>
<dbReference type="GO" id="GO:0030313">
    <property type="term" value="C:cell envelope"/>
    <property type="evidence" value="ECO:0007669"/>
    <property type="project" value="UniProtKB-SubCell"/>
</dbReference>
<feature type="domain" description="4Fe-4S ferredoxin-type" evidence="8">
    <location>
        <begin position="49"/>
        <end position="80"/>
    </location>
</feature>
<feature type="binding site" evidence="7">
    <location>
        <position position="124"/>
    </location>
    <ligand>
        <name>[4Fe-4S] cluster</name>
        <dbReference type="ChEBI" id="CHEBI:49883"/>
        <label>2</label>
    </ligand>
</feature>
<dbReference type="RefSeq" id="WP_093048805.1">
    <property type="nucleotide sequence ID" value="NZ_FOGT01000004.1"/>
</dbReference>
<comment type="subcellular location">
    <subcellularLocation>
        <location evidence="1">Cell envelope</location>
    </subcellularLocation>
</comment>
<dbReference type="Gene3D" id="3.30.70.20">
    <property type="match status" value="2"/>
</dbReference>
<feature type="domain" description="4Fe-4S ferredoxin-type" evidence="8">
    <location>
        <begin position="81"/>
        <end position="110"/>
    </location>
</feature>
<dbReference type="PANTHER" id="PTHR43545">
    <property type="entry name" value="FORMATE DEHYDROGENASE, NITRATE-INDUCIBLE, IRON-SULFUR SUBUNIT"/>
    <property type="match status" value="1"/>
</dbReference>
<keyword evidence="4" id="KW-0677">Repeat</keyword>
<dbReference type="GO" id="GO:0045333">
    <property type="term" value="P:cellular respiration"/>
    <property type="evidence" value="ECO:0007669"/>
    <property type="project" value="InterPro"/>
</dbReference>
<keyword evidence="6 7" id="KW-0411">Iron-sulfur</keyword>